<feature type="domain" description="Topoisomerase 6 subunit A/Spo11 TOPRIM" evidence="1">
    <location>
        <begin position="441"/>
        <end position="609"/>
    </location>
</feature>
<evidence type="ECO:0000313" key="3">
    <source>
        <dbReference type="Proteomes" id="UP001142055"/>
    </source>
</evidence>
<dbReference type="GO" id="GO:0003918">
    <property type="term" value="F:DNA topoisomerase type II (double strand cut, ATP-hydrolyzing) activity"/>
    <property type="evidence" value="ECO:0007669"/>
    <property type="project" value="InterPro"/>
</dbReference>
<protein>
    <recommendedName>
        <fullName evidence="1">Topoisomerase 6 subunit A/Spo11 TOPRIM domain-containing protein</fullName>
    </recommendedName>
</protein>
<reference evidence="2" key="1">
    <citation type="submission" date="2022-12" db="EMBL/GenBank/DDBJ databases">
        <title>Genome assemblies of Blomia tropicalis.</title>
        <authorList>
            <person name="Cui Y."/>
        </authorList>
    </citation>
    <scope>NUCLEOTIDE SEQUENCE</scope>
    <source>
        <tissue evidence="2">Adult mites</tissue>
    </source>
</reference>
<dbReference type="PANTHER" id="PTHR10848:SF0">
    <property type="entry name" value="MEIOTIC RECOMBINATION PROTEIN SPO11"/>
    <property type="match status" value="1"/>
</dbReference>
<comment type="caution">
    <text evidence="2">The sequence shown here is derived from an EMBL/GenBank/DDBJ whole genome shotgun (WGS) entry which is preliminary data.</text>
</comment>
<gene>
    <name evidence="2" type="ORF">RDWZM_010342</name>
</gene>
<dbReference type="AlphaFoldDB" id="A0A9Q0LZ08"/>
<dbReference type="GO" id="GO:0005694">
    <property type="term" value="C:chromosome"/>
    <property type="evidence" value="ECO:0007669"/>
    <property type="project" value="InterPro"/>
</dbReference>
<evidence type="ECO:0000259" key="1">
    <source>
        <dbReference type="Pfam" id="PF21180"/>
    </source>
</evidence>
<proteinExistence type="predicted"/>
<dbReference type="InterPro" id="IPR002815">
    <property type="entry name" value="Spo11/TopoVI_A"/>
</dbReference>
<dbReference type="SUPFAM" id="SSF56726">
    <property type="entry name" value="DNA topoisomerase IV, alpha subunit"/>
    <property type="match status" value="1"/>
</dbReference>
<dbReference type="CDD" id="cd00223">
    <property type="entry name" value="TOPRIM_TopoIIB_SPO"/>
    <property type="match status" value="1"/>
</dbReference>
<dbReference type="GO" id="GO:0003677">
    <property type="term" value="F:DNA binding"/>
    <property type="evidence" value="ECO:0007669"/>
    <property type="project" value="InterPro"/>
</dbReference>
<dbReference type="Gene3D" id="3.40.1360.10">
    <property type="match status" value="1"/>
</dbReference>
<dbReference type="EMBL" id="JAPWDV010000004">
    <property type="protein sequence ID" value="KAJ6215842.1"/>
    <property type="molecule type" value="Genomic_DNA"/>
</dbReference>
<dbReference type="PRINTS" id="PR01550">
    <property type="entry name" value="TOP6AFAMILY"/>
</dbReference>
<name>A0A9Q0LZ08_BLOTA</name>
<dbReference type="PANTHER" id="PTHR10848">
    <property type="entry name" value="MEIOTIC RECOMBINATION PROTEIN SPO11"/>
    <property type="match status" value="1"/>
</dbReference>
<keyword evidence="3" id="KW-1185">Reference proteome</keyword>
<evidence type="ECO:0000313" key="2">
    <source>
        <dbReference type="EMBL" id="KAJ6215842.1"/>
    </source>
</evidence>
<dbReference type="Pfam" id="PF21180">
    <property type="entry name" value="TOP6A-Spo11_Toprim"/>
    <property type="match status" value="1"/>
</dbReference>
<accession>A0A9Q0LZ08</accession>
<organism evidence="2 3">
    <name type="scientific">Blomia tropicalis</name>
    <name type="common">Mite</name>
    <dbReference type="NCBI Taxonomy" id="40697"/>
    <lineage>
        <taxon>Eukaryota</taxon>
        <taxon>Metazoa</taxon>
        <taxon>Ecdysozoa</taxon>
        <taxon>Arthropoda</taxon>
        <taxon>Chelicerata</taxon>
        <taxon>Arachnida</taxon>
        <taxon>Acari</taxon>
        <taxon>Acariformes</taxon>
        <taxon>Sarcoptiformes</taxon>
        <taxon>Astigmata</taxon>
        <taxon>Glycyphagoidea</taxon>
        <taxon>Echimyopodidae</taxon>
        <taxon>Blomia</taxon>
    </lineage>
</organism>
<dbReference type="InterPro" id="IPR036078">
    <property type="entry name" value="Spo11/TopoVI_A_sf"/>
</dbReference>
<dbReference type="Proteomes" id="UP001142055">
    <property type="component" value="Chromosome 4"/>
</dbReference>
<sequence>MDEYDEFDDEEKEKYVKLDFDVNKKKKLSKQPLIRKTSFEVHPDFLCTFQSTSKVDPMEMIQTEMHNSEPIDIEHDSMIDPLKMTYLEMGSLETIRFEEFITVNKQVGLEENCCSITSKEIIDPDIECNLQSSSKEDLLEIDKLEPNTDSEQSIIAKNEFKGNGTNQQLVSIQDIDQMDVSSIIETTSELKVEDNEAVEEESDDCPPFYKIWCWTGYLPEAIELYIEITENMSPFTATKWNNITEALDDLVARKLHLLRQKQILCRIEELSSKKCDSQQQKVKNERKIEKLKQKQEESLSAYTTDEVVFLIDIGYFVMVEIEPIYVPLLHISGYVSLINCVISLLEGEKFSTKKMIFNWDKDNFHNKDHFNFLLRNLCISLGVRESDLNIIDKPKGNVAGDLYFYENVDHDFGHNLIHYSCPITIPKKISLVKLVESGANFILVVEKGDIFRELVNVRDIRQHFNVIILTSDGYPNKQIREFVQKLFLELKIPVFVLADGDPCGINVVSAFRYGSPFTLHENLSMNVSFAKWLGVNADDIEYFKLTGEPYDDDDLKRFDALLKKEHIIKEKEWHDQIIKMIKLNVKVKLVPFAWKYPRFLLEEYLPYKISRGKWY</sequence>
<dbReference type="InterPro" id="IPR034136">
    <property type="entry name" value="TOPRIM_Topo6A/Spo11"/>
</dbReference>